<organism evidence="1 2">
    <name type="scientific">Fimbriiglobus ruber</name>
    <dbReference type="NCBI Taxonomy" id="1908690"/>
    <lineage>
        <taxon>Bacteria</taxon>
        <taxon>Pseudomonadati</taxon>
        <taxon>Planctomycetota</taxon>
        <taxon>Planctomycetia</taxon>
        <taxon>Gemmatales</taxon>
        <taxon>Gemmataceae</taxon>
        <taxon>Fimbriiglobus</taxon>
    </lineage>
</organism>
<evidence type="ECO:0000313" key="1">
    <source>
        <dbReference type="EMBL" id="OWK46353.1"/>
    </source>
</evidence>
<protein>
    <submittedName>
        <fullName evidence="1">Uncharacterized protein</fullName>
    </submittedName>
</protein>
<name>A0A225DZE7_9BACT</name>
<evidence type="ECO:0000313" key="2">
    <source>
        <dbReference type="Proteomes" id="UP000214646"/>
    </source>
</evidence>
<sequence length="38" mass="4311">MGKYRVGCEDGRPIFEPAGFRATRKSTCELLSQRGFVF</sequence>
<dbReference type="EMBL" id="NIDE01000001">
    <property type="protein sequence ID" value="OWK46353.1"/>
    <property type="molecule type" value="Genomic_DNA"/>
</dbReference>
<dbReference type="Proteomes" id="UP000214646">
    <property type="component" value="Unassembled WGS sequence"/>
</dbReference>
<gene>
    <name evidence="1" type="ORF">FRUB_00052</name>
</gene>
<accession>A0A225DZE7</accession>
<reference evidence="2" key="1">
    <citation type="submission" date="2017-06" db="EMBL/GenBank/DDBJ databases">
        <title>Genome analysis of Fimbriiglobus ruber SP5, the first member of the order Planctomycetales with confirmed chitinolytic capability.</title>
        <authorList>
            <person name="Ravin N.V."/>
            <person name="Rakitin A.L."/>
            <person name="Ivanova A.A."/>
            <person name="Beletsky A.V."/>
            <person name="Kulichevskaya I.S."/>
            <person name="Mardanov A.V."/>
            <person name="Dedysh S.N."/>
        </authorList>
    </citation>
    <scope>NUCLEOTIDE SEQUENCE [LARGE SCALE GENOMIC DNA]</scope>
    <source>
        <strain evidence="2">SP5</strain>
    </source>
</reference>
<keyword evidence="2" id="KW-1185">Reference proteome</keyword>
<comment type="caution">
    <text evidence="1">The sequence shown here is derived from an EMBL/GenBank/DDBJ whole genome shotgun (WGS) entry which is preliminary data.</text>
</comment>
<dbReference type="AlphaFoldDB" id="A0A225DZE7"/>
<proteinExistence type="predicted"/>